<dbReference type="InterPro" id="IPR023614">
    <property type="entry name" value="Porin_dom_sf"/>
</dbReference>
<feature type="chain" id="PRO_5009695329" evidence="1">
    <location>
        <begin position="24"/>
        <end position="427"/>
    </location>
</feature>
<dbReference type="Proteomes" id="UP000004671">
    <property type="component" value="Chromosome"/>
</dbReference>
<dbReference type="RefSeq" id="WP_006928619.1">
    <property type="nucleotide sequence ID" value="NZ_CM001402.1"/>
</dbReference>
<dbReference type="InParanoid" id="H1XTL0"/>
<dbReference type="Proteomes" id="UP000183868">
    <property type="component" value="Chromosome"/>
</dbReference>
<dbReference type="eggNOG" id="COG3746">
    <property type="taxonomic scope" value="Bacteria"/>
</dbReference>
<evidence type="ECO:0000313" key="5">
    <source>
        <dbReference type="Proteomes" id="UP000183868"/>
    </source>
</evidence>
<dbReference type="EMBL" id="CP018099">
    <property type="protein sequence ID" value="APF17377.1"/>
    <property type="molecule type" value="Genomic_DNA"/>
</dbReference>
<dbReference type="KEGG" id="caby:Cabys_626"/>
<keyword evidence="4" id="KW-1185">Reference proteome</keyword>
<dbReference type="InterPro" id="IPR010870">
    <property type="entry name" value="Porin_O/P"/>
</dbReference>
<dbReference type="SUPFAM" id="SSF56935">
    <property type="entry name" value="Porins"/>
    <property type="match status" value="1"/>
</dbReference>
<evidence type="ECO:0000256" key="1">
    <source>
        <dbReference type="SAM" id="SignalP"/>
    </source>
</evidence>
<reference evidence="3 4" key="1">
    <citation type="submission" date="2011-09" db="EMBL/GenBank/DDBJ databases">
        <title>The permanent draft genome of Caldithrix abyssi DSM 13497.</title>
        <authorList>
            <consortium name="US DOE Joint Genome Institute (JGI-PGF)"/>
            <person name="Lucas S."/>
            <person name="Han J."/>
            <person name="Lapidus A."/>
            <person name="Bruce D."/>
            <person name="Goodwin L."/>
            <person name="Pitluck S."/>
            <person name="Peters L."/>
            <person name="Kyrpides N."/>
            <person name="Mavromatis K."/>
            <person name="Ivanova N."/>
            <person name="Mikhailova N."/>
            <person name="Chertkov O."/>
            <person name="Detter J.C."/>
            <person name="Tapia R."/>
            <person name="Han C."/>
            <person name="Land M."/>
            <person name="Hauser L."/>
            <person name="Markowitz V."/>
            <person name="Cheng J.-F."/>
            <person name="Hugenholtz P."/>
            <person name="Woyke T."/>
            <person name="Wu D."/>
            <person name="Spring S."/>
            <person name="Brambilla E."/>
            <person name="Klenk H.-P."/>
            <person name="Eisen J.A."/>
        </authorList>
    </citation>
    <scope>NUCLEOTIDE SEQUENCE [LARGE SCALE GENOMIC DNA]</scope>
    <source>
        <strain evidence="3 4">DSM 13497</strain>
    </source>
</reference>
<accession>H1XTL0</accession>
<reference evidence="2 5" key="2">
    <citation type="submission" date="2016-11" db="EMBL/GenBank/DDBJ databases">
        <title>Genomic analysis of Caldithrix abyssi and proposal of a novel bacterial phylum Caldithrichaeota.</title>
        <authorList>
            <person name="Kublanov I."/>
            <person name="Sigalova O."/>
            <person name="Gavrilov S."/>
            <person name="Lebedinsky A."/>
            <person name="Ivanova N."/>
            <person name="Daum C."/>
            <person name="Reddy T."/>
            <person name="Klenk H.P."/>
            <person name="Goker M."/>
            <person name="Reva O."/>
            <person name="Miroshnichenko M."/>
            <person name="Kyprides N."/>
            <person name="Woyke T."/>
            <person name="Gelfand M."/>
        </authorList>
    </citation>
    <scope>NUCLEOTIDE SEQUENCE [LARGE SCALE GENOMIC DNA]</scope>
    <source>
        <strain evidence="2 5">LF13</strain>
    </source>
</reference>
<dbReference type="Pfam" id="PF07396">
    <property type="entry name" value="Porin_O_P"/>
    <property type="match status" value="1"/>
</dbReference>
<dbReference type="Gene3D" id="2.40.160.10">
    <property type="entry name" value="Porin"/>
    <property type="match status" value="1"/>
</dbReference>
<evidence type="ECO:0000313" key="3">
    <source>
        <dbReference type="EMBL" id="EHO41485.1"/>
    </source>
</evidence>
<organism evidence="3 4">
    <name type="scientific">Caldithrix abyssi DSM 13497</name>
    <dbReference type="NCBI Taxonomy" id="880073"/>
    <lineage>
        <taxon>Bacteria</taxon>
        <taxon>Pseudomonadati</taxon>
        <taxon>Calditrichota</taxon>
        <taxon>Calditrichia</taxon>
        <taxon>Calditrichales</taxon>
        <taxon>Calditrichaceae</taxon>
        <taxon>Caldithrix</taxon>
    </lineage>
</organism>
<dbReference type="PaxDb" id="880073-Calab_1871"/>
<keyword evidence="1" id="KW-0732">Signal</keyword>
<dbReference type="STRING" id="880073.Cabys_626"/>
<protein>
    <submittedName>
        <fullName evidence="3">Phosphate-selective porin O and P</fullName>
    </submittedName>
    <submittedName>
        <fullName evidence="2">Phosphate-selective porin OprO and OprP</fullName>
    </submittedName>
</protein>
<feature type="signal peptide" evidence="1">
    <location>
        <begin position="1"/>
        <end position="23"/>
    </location>
</feature>
<dbReference type="HOGENOM" id="CLU_031025_4_0_0"/>
<name>H1XTL0_CALAY</name>
<dbReference type="OrthoDB" id="9807854at2"/>
<evidence type="ECO:0000313" key="2">
    <source>
        <dbReference type="EMBL" id="APF17377.1"/>
    </source>
</evidence>
<sequence length="427" mass="48983" precursor="true">MKMKLVRSGMLLLLLLLPGLVKAQSQQQETKHAHKMAHQGVSGETTYQISGVSEWKNGIYFWESQDGAFWGRFDTRIFINGAYFFENKNKLSNGTHLRKGRFAVKVNLWRVWYMEWDMDMAEGVVEAKDMFLAYHGFKNAYLKFGHFKMPFGLNILTSSRFIPFAERAYNALAFKMGRRMGLEYGRWTDWWNFRGAIYGQTFDTNKNKTKDETGGGVAARLASAPLQNATTILHLGISAAWTKPDDQSNIVQFDSEPETKIGDVEILDTDYIRNVDYTTRLGLEGAAVYRNFHLQGEYNLVRLNRLQNLPEAQFSAGYVYLLWSITGESRRWDKTQGEFSQLIPRDVKKGAWEVGLRYSHLNLSDTDAGILGGRANNYTLGLNWYPNPNMVFQLNYTYVSTSPNATGNGFVGDDRFSYVQFMTKFFF</sequence>
<dbReference type="EMBL" id="CM001402">
    <property type="protein sequence ID" value="EHO41485.1"/>
    <property type="molecule type" value="Genomic_DNA"/>
</dbReference>
<evidence type="ECO:0000313" key="4">
    <source>
        <dbReference type="Proteomes" id="UP000004671"/>
    </source>
</evidence>
<gene>
    <name evidence="2" type="primary">oprO-OprP</name>
    <name evidence="2" type="ORF">Cabys_626</name>
    <name evidence="3" type="ORF">Calab_1871</name>
</gene>
<dbReference type="AlphaFoldDB" id="H1XTL0"/>
<proteinExistence type="predicted"/>